<comment type="subcellular location">
    <subcellularLocation>
        <location evidence="1">Cell membrane</location>
    </subcellularLocation>
</comment>
<name>A0AAJ1SZM6_9BACI</name>
<evidence type="ECO:0000256" key="8">
    <source>
        <dbReference type="ARBA" id="ARBA00023098"/>
    </source>
</evidence>
<dbReference type="SUPFAM" id="SSF56024">
    <property type="entry name" value="Phospholipase D/nuclease"/>
    <property type="match status" value="2"/>
</dbReference>
<organism evidence="14 15">
    <name type="scientific">Oikeobacillus pervagus</name>
    <dbReference type="NCBI Taxonomy" id="1325931"/>
    <lineage>
        <taxon>Bacteria</taxon>
        <taxon>Bacillati</taxon>
        <taxon>Bacillota</taxon>
        <taxon>Bacilli</taxon>
        <taxon>Bacillales</taxon>
        <taxon>Bacillaceae</taxon>
        <taxon>Oikeobacillus</taxon>
    </lineage>
</organism>
<dbReference type="PANTHER" id="PTHR21248">
    <property type="entry name" value="CARDIOLIPIN SYNTHASE"/>
    <property type="match status" value="1"/>
</dbReference>
<evidence type="ECO:0000256" key="2">
    <source>
        <dbReference type="ARBA" id="ARBA00022475"/>
    </source>
</evidence>
<dbReference type="GO" id="GO:0005886">
    <property type="term" value="C:plasma membrane"/>
    <property type="evidence" value="ECO:0007669"/>
    <property type="project" value="UniProtKB-SubCell"/>
</dbReference>
<dbReference type="RefSeq" id="WP_307256170.1">
    <property type="nucleotide sequence ID" value="NZ_JAUSUC010000004.1"/>
</dbReference>
<dbReference type="NCBIfam" id="TIGR04265">
    <property type="entry name" value="bac_cardiolipin"/>
    <property type="match status" value="1"/>
</dbReference>
<keyword evidence="10" id="KW-0594">Phospholipid biosynthesis</keyword>
<dbReference type="PROSITE" id="PS50035">
    <property type="entry name" value="PLD"/>
    <property type="match status" value="2"/>
</dbReference>
<proteinExistence type="predicted"/>
<dbReference type="AlphaFoldDB" id="A0AAJ1SZM6"/>
<sequence length="400" mass="46941">MIWLWTSLFIAIFLFFLIILDFRLGEKAFRQKADIRHFPPRHSDMKLYNDGPELFHDLFEDIAKAKKSVHTLFYIVKDDQFSQQFLSLLEKKAEQGVKVKLLMDWLGSYKVKKSTIRQLKKNHVDIAFTHKSRPPFFFYTLQKRNHRKITVIDHEIAYLGGFNVGKEYINQDKKLSPWRDYHIKIIGEGVHDLQQEFLLNWKNATGVDYLQEKAYFPPQPKGNIRHHFLSTEGVGLEGTFYEFISNAKYSIIIGSPYFIPSQKVFCALIDALNRGVKVTILIPKMADHLMVKEAGLSYLKKLLELNAEVYLYLNGFYHAKVYIFDDKICDVGTANFDQRSFFINDECNCLIHDEIFIQKVKHMFLVDLNNSERLTIKQLQKASYFTKFKMMIGKMIAPFL</sequence>
<keyword evidence="6" id="KW-0677">Repeat</keyword>
<keyword evidence="4 14" id="KW-0808">Transferase</keyword>
<dbReference type="FunFam" id="3.30.870.10:FF:000014">
    <property type="entry name" value="Cardiolipin synthase"/>
    <property type="match status" value="1"/>
</dbReference>
<dbReference type="EC" id="2.7.8.-" evidence="12"/>
<evidence type="ECO:0000313" key="15">
    <source>
        <dbReference type="Proteomes" id="UP001237207"/>
    </source>
</evidence>
<keyword evidence="7" id="KW-1133">Transmembrane helix</keyword>
<evidence type="ECO:0000313" key="14">
    <source>
        <dbReference type="EMBL" id="MDQ0214181.1"/>
    </source>
</evidence>
<evidence type="ECO:0000256" key="3">
    <source>
        <dbReference type="ARBA" id="ARBA00022516"/>
    </source>
</evidence>
<keyword evidence="8" id="KW-0443">Lipid metabolism</keyword>
<evidence type="ECO:0000256" key="7">
    <source>
        <dbReference type="ARBA" id="ARBA00022989"/>
    </source>
</evidence>
<accession>A0AAJ1SZM6</accession>
<evidence type="ECO:0000256" key="11">
    <source>
        <dbReference type="ARBA" id="ARBA00023264"/>
    </source>
</evidence>
<keyword evidence="2" id="KW-1003">Cell membrane</keyword>
<dbReference type="CDD" id="cd09110">
    <property type="entry name" value="PLDc_CLS_1"/>
    <property type="match status" value="1"/>
</dbReference>
<evidence type="ECO:0000256" key="6">
    <source>
        <dbReference type="ARBA" id="ARBA00022737"/>
    </source>
</evidence>
<evidence type="ECO:0000256" key="4">
    <source>
        <dbReference type="ARBA" id="ARBA00022679"/>
    </source>
</evidence>
<feature type="domain" description="PLD phosphodiesterase" evidence="13">
    <location>
        <begin position="313"/>
        <end position="340"/>
    </location>
</feature>
<dbReference type="InterPro" id="IPR022924">
    <property type="entry name" value="Cardiolipin_synthase"/>
</dbReference>
<keyword evidence="5" id="KW-0812">Transmembrane</keyword>
<feature type="domain" description="PLD phosphodiesterase" evidence="13">
    <location>
        <begin position="141"/>
        <end position="168"/>
    </location>
</feature>
<keyword evidence="11" id="KW-1208">Phospholipid metabolism</keyword>
<evidence type="ECO:0000259" key="13">
    <source>
        <dbReference type="PROSITE" id="PS50035"/>
    </source>
</evidence>
<comment type="caution">
    <text evidence="14">The sequence shown here is derived from an EMBL/GenBank/DDBJ whole genome shotgun (WGS) entry which is preliminary data.</text>
</comment>
<dbReference type="SMART" id="SM00155">
    <property type="entry name" value="PLDc"/>
    <property type="match status" value="2"/>
</dbReference>
<reference evidence="14" key="1">
    <citation type="submission" date="2023-07" db="EMBL/GenBank/DDBJ databases">
        <title>Genomic Encyclopedia of Type Strains, Phase IV (KMG-IV): sequencing the most valuable type-strain genomes for metagenomic binning, comparative biology and taxonomic classification.</title>
        <authorList>
            <person name="Goeker M."/>
        </authorList>
    </citation>
    <scope>NUCLEOTIDE SEQUENCE</scope>
    <source>
        <strain evidence="14">DSM 23947</strain>
    </source>
</reference>
<evidence type="ECO:0000256" key="1">
    <source>
        <dbReference type="ARBA" id="ARBA00004236"/>
    </source>
</evidence>
<dbReference type="Gene3D" id="3.30.870.10">
    <property type="entry name" value="Endonuclease Chain A"/>
    <property type="match status" value="2"/>
</dbReference>
<dbReference type="InterPro" id="IPR001736">
    <property type="entry name" value="PLipase_D/transphosphatidylase"/>
</dbReference>
<dbReference type="EMBL" id="JAUSUC010000004">
    <property type="protein sequence ID" value="MDQ0214181.1"/>
    <property type="molecule type" value="Genomic_DNA"/>
</dbReference>
<keyword evidence="15" id="KW-1185">Reference proteome</keyword>
<protein>
    <recommendedName>
        <fullName evidence="12">Cardiolipin synthase</fullName>
        <ecNumber evidence="12">2.7.8.-</ecNumber>
    </recommendedName>
</protein>
<evidence type="ECO:0000256" key="12">
    <source>
        <dbReference type="NCBIfam" id="TIGR04265"/>
    </source>
</evidence>
<evidence type="ECO:0000256" key="9">
    <source>
        <dbReference type="ARBA" id="ARBA00023136"/>
    </source>
</evidence>
<dbReference type="PANTHER" id="PTHR21248:SF7">
    <property type="entry name" value="MINOR CARDIOLIPIN SYNTHASE CLSB"/>
    <property type="match status" value="1"/>
</dbReference>
<dbReference type="GO" id="GO:0008808">
    <property type="term" value="F:cardiolipin synthase activity"/>
    <property type="evidence" value="ECO:0007669"/>
    <property type="project" value="UniProtKB-UniRule"/>
</dbReference>
<dbReference type="InterPro" id="IPR025202">
    <property type="entry name" value="PLD-like_dom"/>
</dbReference>
<keyword evidence="9" id="KW-0472">Membrane</keyword>
<dbReference type="CDD" id="cd09112">
    <property type="entry name" value="PLDc_CLS_2"/>
    <property type="match status" value="1"/>
</dbReference>
<dbReference type="GO" id="GO:0032049">
    <property type="term" value="P:cardiolipin biosynthetic process"/>
    <property type="evidence" value="ECO:0007669"/>
    <property type="project" value="UniProtKB-UniRule"/>
</dbReference>
<dbReference type="Proteomes" id="UP001237207">
    <property type="component" value="Unassembled WGS sequence"/>
</dbReference>
<evidence type="ECO:0000256" key="5">
    <source>
        <dbReference type="ARBA" id="ARBA00022692"/>
    </source>
</evidence>
<dbReference type="Pfam" id="PF13091">
    <property type="entry name" value="PLDc_2"/>
    <property type="match status" value="2"/>
</dbReference>
<keyword evidence="3" id="KW-0444">Lipid biosynthesis</keyword>
<evidence type="ECO:0000256" key="10">
    <source>
        <dbReference type="ARBA" id="ARBA00023209"/>
    </source>
</evidence>
<gene>
    <name evidence="14" type="ORF">J2S13_000577</name>
</gene>